<reference evidence="6" key="1">
    <citation type="journal article" date="2019" name="Int. J. Syst. Evol. Microbiol.">
        <title>The Global Catalogue of Microorganisms (GCM) 10K type strain sequencing project: providing services to taxonomists for standard genome sequencing and annotation.</title>
        <authorList>
            <consortium name="The Broad Institute Genomics Platform"/>
            <consortium name="The Broad Institute Genome Sequencing Center for Infectious Disease"/>
            <person name="Wu L."/>
            <person name="Ma J."/>
        </authorList>
    </citation>
    <scope>NUCLEOTIDE SEQUENCE [LARGE SCALE GENOMIC DNA]</scope>
    <source>
        <strain evidence="6">CGMCC 1.12859</strain>
    </source>
</reference>
<dbReference type="InterPro" id="IPR004474">
    <property type="entry name" value="LytR_CpsA_psr"/>
</dbReference>
<feature type="compositionally biased region" description="Low complexity" evidence="2">
    <location>
        <begin position="364"/>
        <end position="387"/>
    </location>
</feature>
<feature type="region of interest" description="Disordered" evidence="2">
    <location>
        <begin position="355"/>
        <end position="387"/>
    </location>
</feature>
<dbReference type="Pfam" id="PF03816">
    <property type="entry name" value="LytR_cpsA_psr"/>
    <property type="match status" value="1"/>
</dbReference>
<name>A0ABW2FUX4_9ACTN</name>
<dbReference type="PANTHER" id="PTHR33392">
    <property type="entry name" value="POLYISOPRENYL-TEICHOIC ACID--PEPTIDOGLYCAN TEICHOIC ACID TRANSFERASE TAGU"/>
    <property type="match status" value="1"/>
</dbReference>
<dbReference type="InterPro" id="IPR050922">
    <property type="entry name" value="LytR/CpsA/Psr_CW_biosynth"/>
</dbReference>
<feature type="region of interest" description="Disordered" evidence="2">
    <location>
        <begin position="1"/>
        <end position="30"/>
    </location>
</feature>
<proteinExistence type="inferred from homology"/>
<dbReference type="Proteomes" id="UP001596435">
    <property type="component" value="Unassembled WGS sequence"/>
</dbReference>
<dbReference type="EMBL" id="JBHTAJ010000026">
    <property type="protein sequence ID" value="MFC7181009.1"/>
    <property type="molecule type" value="Genomic_DNA"/>
</dbReference>
<protein>
    <submittedName>
        <fullName evidence="5">LCP family protein</fullName>
    </submittedName>
</protein>
<keyword evidence="6" id="KW-1185">Reference proteome</keyword>
<dbReference type="RefSeq" id="WP_345706158.1">
    <property type="nucleotide sequence ID" value="NZ_BAABKV010000001.1"/>
</dbReference>
<feature type="region of interest" description="Disordered" evidence="2">
    <location>
        <begin position="479"/>
        <end position="533"/>
    </location>
</feature>
<dbReference type="Pfam" id="PF13399">
    <property type="entry name" value="LytR_C"/>
    <property type="match status" value="1"/>
</dbReference>
<gene>
    <name evidence="5" type="ORF">ACFQMG_15735</name>
</gene>
<evidence type="ECO:0000259" key="3">
    <source>
        <dbReference type="Pfam" id="PF03816"/>
    </source>
</evidence>
<evidence type="ECO:0000256" key="2">
    <source>
        <dbReference type="SAM" id="MobiDB-lite"/>
    </source>
</evidence>
<feature type="compositionally biased region" description="Low complexity" evidence="2">
    <location>
        <begin position="507"/>
        <end position="520"/>
    </location>
</feature>
<feature type="domain" description="Cell envelope-related transcriptional attenuator" evidence="3">
    <location>
        <begin position="113"/>
        <end position="266"/>
    </location>
</feature>
<comment type="similarity">
    <text evidence="1">Belongs to the LytR/CpsA/Psr (LCP) family.</text>
</comment>
<sequence length="533" mass="54385">MRSTPRPALPPPRRRRAPGRTAAPVPRRRPRRWGRLTAGMVSLAVLATSCGGWVVLHGLGGAIQRVDAIGGGDRPADDGLTTFLVVGTDDREGIPENTLKDVLHAGGESCHCTDTMMIVQLAGDGGRATVVSIPRDSYVDIPAHQDPATHRQVPATKGKINAAYGMGGAPLTVRTVEQNTGLRIDHYLQVDFLSFVGTVDALGGVEVCTAKPLKDDYSGLDLPAGTTRLDGAGALKYVRARHVDGTSDLGRMRRQQRFVAQLLHQAVAQDLLLDPARLTSVLGTALRSLKADRGLTGDTLLDFATRLKDLSAGSADFATVPVAQLDHQVPGWGSTVLWDTKGAKALFDAVRQGRSLTGRPAPAPSSAAPAGAGEPAGTAGPAAAGTVPPGQIRVQVLNGAGATGLGSRVDGDLRAAGFATTGTPSNADGPAAHTAVRYDPRWNESARTLAAALPGAELVPVPGQGATLQVVVGPDYRGVTGRPAAPTAGGGGGETSPAPHSSPPAAPTAAPSASPGPAGPKVAVTTGDDIGCP</sequence>
<evidence type="ECO:0000256" key="1">
    <source>
        <dbReference type="ARBA" id="ARBA00006068"/>
    </source>
</evidence>
<organism evidence="5 6">
    <name type="scientific">Kitasatospora paranensis</name>
    <dbReference type="NCBI Taxonomy" id="258053"/>
    <lineage>
        <taxon>Bacteria</taxon>
        <taxon>Bacillati</taxon>
        <taxon>Actinomycetota</taxon>
        <taxon>Actinomycetes</taxon>
        <taxon>Kitasatosporales</taxon>
        <taxon>Streptomycetaceae</taxon>
        <taxon>Kitasatospora</taxon>
    </lineage>
</organism>
<evidence type="ECO:0000313" key="6">
    <source>
        <dbReference type="Proteomes" id="UP001596435"/>
    </source>
</evidence>
<comment type="caution">
    <text evidence="5">The sequence shown here is derived from an EMBL/GenBank/DDBJ whole genome shotgun (WGS) entry which is preliminary data.</text>
</comment>
<feature type="domain" description="LytR/CpsA/Psr regulator C-terminal" evidence="4">
    <location>
        <begin position="391"/>
        <end position="476"/>
    </location>
</feature>
<dbReference type="NCBIfam" id="TIGR00350">
    <property type="entry name" value="lytR_cpsA_psr"/>
    <property type="match status" value="1"/>
</dbReference>
<dbReference type="InterPro" id="IPR027381">
    <property type="entry name" value="LytR/CpsA/Psr_C"/>
</dbReference>
<evidence type="ECO:0000313" key="5">
    <source>
        <dbReference type="EMBL" id="MFC7181009.1"/>
    </source>
</evidence>
<dbReference type="PANTHER" id="PTHR33392:SF6">
    <property type="entry name" value="POLYISOPRENYL-TEICHOIC ACID--PEPTIDOGLYCAN TEICHOIC ACID TRANSFERASE TAGU"/>
    <property type="match status" value="1"/>
</dbReference>
<accession>A0ABW2FUX4</accession>
<dbReference type="Gene3D" id="3.30.70.2390">
    <property type="match status" value="1"/>
</dbReference>
<evidence type="ECO:0000259" key="4">
    <source>
        <dbReference type="Pfam" id="PF13399"/>
    </source>
</evidence>
<dbReference type="Gene3D" id="3.40.630.190">
    <property type="entry name" value="LCP protein"/>
    <property type="match status" value="1"/>
</dbReference>